<dbReference type="Proteomes" id="UP001623290">
    <property type="component" value="Chromosome"/>
</dbReference>
<accession>A0ABZ1E169</accession>
<name>A0ABZ1E169_9RHOB</name>
<gene>
    <name evidence="1" type="ORF">RPE78_13580</name>
</gene>
<proteinExistence type="predicted"/>
<reference evidence="1 2" key="1">
    <citation type="submission" date="2023-09" db="EMBL/GenBank/DDBJ databases">
        <title>Thioclava shenzhenensis sp. nov., a multidrug resistant bacteria-antagonizing species isolated from coastal seawater.</title>
        <authorList>
            <person name="Long M."/>
        </authorList>
    </citation>
    <scope>NUCLEOTIDE SEQUENCE [LARGE SCALE GENOMIC DNA]</scope>
    <source>
        <strain evidence="1 2">FTW29</strain>
    </source>
</reference>
<evidence type="ECO:0000313" key="1">
    <source>
        <dbReference type="EMBL" id="WRY33689.1"/>
    </source>
</evidence>
<evidence type="ECO:0000313" key="2">
    <source>
        <dbReference type="Proteomes" id="UP001623290"/>
    </source>
</evidence>
<organism evidence="1 2">
    <name type="scientific">Thioclava litoralis</name>
    <dbReference type="NCBI Taxonomy" id="3076557"/>
    <lineage>
        <taxon>Bacteria</taxon>
        <taxon>Pseudomonadati</taxon>
        <taxon>Pseudomonadota</taxon>
        <taxon>Alphaproteobacteria</taxon>
        <taxon>Rhodobacterales</taxon>
        <taxon>Paracoccaceae</taxon>
        <taxon>Thioclava</taxon>
    </lineage>
</organism>
<dbReference type="Gene3D" id="2.40.10.270">
    <property type="entry name" value="Bacteriophage SPP1 head-tail adaptor protein"/>
    <property type="match status" value="1"/>
</dbReference>
<dbReference type="EMBL" id="CP135443">
    <property type="protein sequence ID" value="WRY33689.1"/>
    <property type="molecule type" value="Genomic_DNA"/>
</dbReference>
<keyword evidence="2" id="KW-1185">Reference proteome</keyword>
<dbReference type="InterPro" id="IPR008767">
    <property type="entry name" value="Phage_SPP1_head-tail_adaptor"/>
</dbReference>
<dbReference type="InterPro" id="IPR038666">
    <property type="entry name" value="SSP1_head-tail_sf"/>
</dbReference>
<protein>
    <submittedName>
        <fullName evidence="1">Head-tail adaptor protein</fullName>
    </submittedName>
</protein>
<sequence>MSVPKLSTCLVLEEPQNVPDGAGGLIETWVELGEIWAALDFGTGTERADQLRAIAAVSVTVTVRSALPSSPRRPTANQRFRLGDRVFRILAVAEDAPGYLRCFAREEVVT</sequence>
<dbReference type="RefSeq" id="WP_406720859.1">
    <property type="nucleotide sequence ID" value="NZ_CP135443.1"/>
</dbReference>
<dbReference type="Pfam" id="PF05521">
    <property type="entry name" value="Phage_HCP"/>
    <property type="match status" value="1"/>
</dbReference>